<reference evidence="2 3" key="1">
    <citation type="submission" date="2024-11" db="EMBL/GenBank/DDBJ databases">
        <title>Adaptive evolution of stress response genes in parasites aligns with host niche diversity.</title>
        <authorList>
            <person name="Hahn C."/>
            <person name="Resl P."/>
        </authorList>
    </citation>
    <scope>NUCLEOTIDE SEQUENCE [LARGE SCALE GENOMIC DNA]</scope>
    <source>
        <strain evidence="2">EGGRZ-B1_66</strain>
        <tissue evidence="2">Body</tissue>
    </source>
</reference>
<evidence type="ECO:0000313" key="2">
    <source>
        <dbReference type="EMBL" id="KAL3316263.1"/>
    </source>
</evidence>
<dbReference type="InterPro" id="IPR011598">
    <property type="entry name" value="bHLH_dom"/>
</dbReference>
<dbReference type="InterPro" id="IPR036638">
    <property type="entry name" value="HLH_DNA-bd_sf"/>
</dbReference>
<protein>
    <submittedName>
        <fullName evidence="2">Fer3-like</fullName>
    </submittedName>
</protein>
<name>A0ABD2Q9V3_9PLAT</name>
<dbReference type="SUPFAM" id="SSF47459">
    <property type="entry name" value="HLH, helix-loop-helix DNA-binding domain"/>
    <property type="match status" value="1"/>
</dbReference>
<dbReference type="InterPro" id="IPR050283">
    <property type="entry name" value="E-box_TF_Regulators"/>
</dbReference>
<dbReference type="AlphaFoldDB" id="A0ABD2Q9V3"/>
<dbReference type="PANTHER" id="PTHR23349">
    <property type="entry name" value="BASIC HELIX-LOOP-HELIX TRANSCRIPTION FACTOR, TWIST"/>
    <property type="match status" value="1"/>
</dbReference>
<accession>A0ABD2Q9V3</accession>
<feature type="domain" description="BHLH" evidence="1">
    <location>
        <begin position="27"/>
        <end position="84"/>
    </location>
</feature>
<dbReference type="SMART" id="SM00353">
    <property type="entry name" value="HLH"/>
    <property type="match status" value="1"/>
</dbReference>
<dbReference type="PROSITE" id="PS50888">
    <property type="entry name" value="BHLH"/>
    <property type="match status" value="1"/>
</dbReference>
<gene>
    <name evidence="2" type="primary">FERD3L</name>
    <name evidence="2" type="ORF">Ciccas_005089</name>
</gene>
<dbReference type="Gene3D" id="4.10.280.10">
    <property type="entry name" value="Helix-loop-helix DNA-binding domain"/>
    <property type="match status" value="1"/>
</dbReference>
<dbReference type="EMBL" id="JBJKFK010000571">
    <property type="protein sequence ID" value="KAL3316263.1"/>
    <property type="molecule type" value="Genomic_DNA"/>
</dbReference>
<dbReference type="PANTHER" id="PTHR23349:SF63">
    <property type="entry name" value="FER3-LIKE PROTEIN"/>
    <property type="match status" value="1"/>
</dbReference>
<sequence>MEAHYCYEIFYEPAPEKPKRKRVNTPIQRNAANLRERKRMVYLNAAFDRLRDHLPPQLQRNSNRKEKISRIETLKCAIDYIRSLIALLHESSFPFEDAWPSDPCYYAYDYQDFDENSASFPFLE</sequence>
<dbReference type="Pfam" id="PF00010">
    <property type="entry name" value="HLH"/>
    <property type="match status" value="1"/>
</dbReference>
<proteinExistence type="predicted"/>
<organism evidence="2 3">
    <name type="scientific">Cichlidogyrus casuarinus</name>
    <dbReference type="NCBI Taxonomy" id="1844966"/>
    <lineage>
        <taxon>Eukaryota</taxon>
        <taxon>Metazoa</taxon>
        <taxon>Spiralia</taxon>
        <taxon>Lophotrochozoa</taxon>
        <taxon>Platyhelminthes</taxon>
        <taxon>Monogenea</taxon>
        <taxon>Monopisthocotylea</taxon>
        <taxon>Dactylogyridea</taxon>
        <taxon>Ancyrocephalidae</taxon>
        <taxon>Cichlidogyrus</taxon>
    </lineage>
</organism>
<dbReference type="Proteomes" id="UP001626550">
    <property type="component" value="Unassembled WGS sequence"/>
</dbReference>
<evidence type="ECO:0000259" key="1">
    <source>
        <dbReference type="PROSITE" id="PS50888"/>
    </source>
</evidence>
<evidence type="ECO:0000313" key="3">
    <source>
        <dbReference type="Proteomes" id="UP001626550"/>
    </source>
</evidence>
<comment type="caution">
    <text evidence="2">The sequence shown here is derived from an EMBL/GenBank/DDBJ whole genome shotgun (WGS) entry which is preliminary data.</text>
</comment>
<keyword evidence="3" id="KW-1185">Reference proteome</keyword>